<evidence type="ECO:0000256" key="4">
    <source>
        <dbReference type="ARBA" id="ARBA00023159"/>
    </source>
</evidence>
<feature type="region of interest" description="Disordered" evidence="8">
    <location>
        <begin position="200"/>
        <end position="231"/>
    </location>
</feature>
<dbReference type="GO" id="GO:0005634">
    <property type="term" value="C:nucleus"/>
    <property type="evidence" value="ECO:0007669"/>
    <property type="project" value="UniProtKB-SubCell"/>
</dbReference>
<feature type="region of interest" description="Disordered" evidence="8">
    <location>
        <begin position="135"/>
        <end position="162"/>
    </location>
</feature>
<dbReference type="SMART" id="SM00380">
    <property type="entry name" value="AP2"/>
    <property type="match status" value="1"/>
</dbReference>
<evidence type="ECO:0000256" key="5">
    <source>
        <dbReference type="ARBA" id="ARBA00023163"/>
    </source>
</evidence>
<dbReference type="AlphaFoldDB" id="A0A2N9HA45"/>
<reference evidence="10" key="1">
    <citation type="submission" date="2018-02" db="EMBL/GenBank/DDBJ databases">
        <authorList>
            <person name="Cohen D.B."/>
            <person name="Kent A.D."/>
        </authorList>
    </citation>
    <scope>NUCLEOTIDE SEQUENCE</scope>
</reference>
<evidence type="ECO:0000256" key="2">
    <source>
        <dbReference type="ARBA" id="ARBA00023015"/>
    </source>
</evidence>
<dbReference type="CDD" id="cd00018">
    <property type="entry name" value="AP2"/>
    <property type="match status" value="1"/>
</dbReference>
<evidence type="ECO:0000256" key="6">
    <source>
        <dbReference type="ARBA" id="ARBA00023242"/>
    </source>
</evidence>
<gene>
    <name evidence="10" type="ORF">FSB_LOCUS39128</name>
</gene>
<protein>
    <recommendedName>
        <fullName evidence="9">AP2/ERF domain-containing protein</fullName>
    </recommendedName>
</protein>
<evidence type="ECO:0000256" key="1">
    <source>
        <dbReference type="ARBA" id="ARBA00004123"/>
    </source>
</evidence>
<feature type="region of interest" description="Disordered" evidence="8">
    <location>
        <begin position="1"/>
        <end position="52"/>
    </location>
</feature>
<organism evidence="10">
    <name type="scientific">Fagus sylvatica</name>
    <name type="common">Beechnut</name>
    <dbReference type="NCBI Taxonomy" id="28930"/>
    <lineage>
        <taxon>Eukaryota</taxon>
        <taxon>Viridiplantae</taxon>
        <taxon>Streptophyta</taxon>
        <taxon>Embryophyta</taxon>
        <taxon>Tracheophyta</taxon>
        <taxon>Spermatophyta</taxon>
        <taxon>Magnoliopsida</taxon>
        <taxon>eudicotyledons</taxon>
        <taxon>Gunneridae</taxon>
        <taxon>Pentapetalae</taxon>
        <taxon>rosids</taxon>
        <taxon>fabids</taxon>
        <taxon>Fagales</taxon>
        <taxon>Fagaceae</taxon>
        <taxon>Fagus</taxon>
    </lineage>
</organism>
<dbReference type="InterPro" id="IPR045277">
    <property type="entry name" value="DRE1A-I"/>
</dbReference>
<keyword evidence="6" id="KW-0539">Nucleus</keyword>
<keyword evidence="3" id="KW-0238">DNA-binding</keyword>
<dbReference type="GO" id="GO:0003700">
    <property type="term" value="F:DNA-binding transcription factor activity"/>
    <property type="evidence" value="ECO:0007669"/>
    <property type="project" value="InterPro"/>
</dbReference>
<proteinExistence type="inferred from homology"/>
<sequence>MHQNLQRGANVRREERRTKPGTSTTTAATSQRSVQSNGAEGSSSGKQNKYLGARRRFGKWVSEIREPGKSTRIWLGTYSTQEMAAAAYDVASLTLKGPDTALNFPNPILSYPVPASNSASDIRAAAASAAEGLRLRSDWESSNNNQREKEEEEEDQEKNDETLCRTHTTCSYDEDEFLDEEALLYMPNLLRNMAQGMLMSPPRIQSKPSSDWDESGRGPGGGDGLWSYSYT</sequence>
<dbReference type="InterPro" id="IPR016177">
    <property type="entry name" value="DNA-bd_dom_sf"/>
</dbReference>
<dbReference type="InterPro" id="IPR001471">
    <property type="entry name" value="AP2/ERF_dom"/>
</dbReference>
<accession>A0A2N9HA45</accession>
<evidence type="ECO:0000313" key="10">
    <source>
        <dbReference type="EMBL" id="SPD11246.1"/>
    </source>
</evidence>
<comment type="subcellular location">
    <subcellularLocation>
        <location evidence="1">Nucleus</location>
    </subcellularLocation>
</comment>
<dbReference type="Pfam" id="PF00847">
    <property type="entry name" value="AP2"/>
    <property type="match status" value="1"/>
</dbReference>
<feature type="compositionally biased region" description="Polar residues" evidence="8">
    <location>
        <begin position="31"/>
        <end position="47"/>
    </location>
</feature>
<keyword evidence="5" id="KW-0804">Transcription</keyword>
<keyword evidence="4" id="KW-0010">Activator</keyword>
<dbReference type="PROSITE" id="PS51032">
    <property type="entry name" value="AP2_ERF"/>
    <property type="match status" value="1"/>
</dbReference>
<evidence type="ECO:0000256" key="8">
    <source>
        <dbReference type="SAM" id="MobiDB-lite"/>
    </source>
</evidence>
<dbReference type="Gene3D" id="3.30.730.10">
    <property type="entry name" value="AP2/ERF domain"/>
    <property type="match status" value="1"/>
</dbReference>
<feature type="domain" description="AP2/ERF" evidence="9">
    <location>
        <begin position="49"/>
        <end position="105"/>
    </location>
</feature>
<name>A0A2N9HA45_FAGSY</name>
<evidence type="ECO:0000256" key="7">
    <source>
        <dbReference type="ARBA" id="ARBA00024343"/>
    </source>
</evidence>
<comment type="similarity">
    <text evidence="7">Belongs to the AP2/ERF transcription factor family. ERF subfamily.</text>
</comment>
<dbReference type="SUPFAM" id="SSF54171">
    <property type="entry name" value="DNA-binding domain"/>
    <property type="match status" value="1"/>
</dbReference>
<dbReference type="EMBL" id="OIVN01003446">
    <property type="protein sequence ID" value="SPD11246.1"/>
    <property type="molecule type" value="Genomic_DNA"/>
</dbReference>
<dbReference type="GO" id="GO:0003677">
    <property type="term" value="F:DNA binding"/>
    <property type="evidence" value="ECO:0007669"/>
    <property type="project" value="UniProtKB-KW"/>
</dbReference>
<dbReference type="PANTHER" id="PTHR31839:SF85">
    <property type="entry name" value="AP2_ERF DOMAIN-CONTAINING PROTEIN"/>
    <property type="match status" value="1"/>
</dbReference>
<dbReference type="InterPro" id="IPR036955">
    <property type="entry name" value="AP2/ERF_dom_sf"/>
</dbReference>
<keyword evidence="2" id="KW-0805">Transcription regulation</keyword>
<evidence type="ECO:0000256" key="3">
    <source>
        <dbReference type="ARBA" id="ARBA00023125"/>
    </source>
</evidence>
<evidence type="ECO:0000259" key="9">
    <source>
        <dbReference type="PROSITE" id="PS51032"/>
    </source>
</evidence>
<dbReference type="PANTHER" id="PTHR31839">
    <property type="entry name" value="DEHYDRATION-RESPONSIVE ELEMENT-BINDING PROTEIN 1D"/>
    <property type="match status" value="1"/>
</dbReference>